<dbReference type="InterPro" id="IPR017452">
    <property type="entry name" value="GPCR_Rhodpsn_7TM"/>
</dbReference>
<dbReference type="CDD" id="cd00637">
    <property type="entry name" value="7tm_classA_rhodopsin-like"/>
    <property type="match status" value="1"/>
</dbReference>
<keyword evidence="9" id="KW-1185">Reference proteome</keyword>
<keyword evidence="5" id="KW-0807">Transducer</keyword>
<keyword evidence="2 5" id="KW-0812">Transmembrane</keyword>
<dbReference type="InterPro" id="IPR000276">
    <property type="entry name" value="GPCR_Rhodpsn"/>
</dbReference>
<dbReference type="PANTHER" id="PTHR45698">
    <property type="entry name" value="TRACE AMINE-ASSOCIATED RECEPTOR 19N-RELATED"/>
    <property type="match status" value="1"/>
</dbReference>
<dbReference type="Pfam" id="PF00001">
    <property type="entry name" value="7tm_1"/>
    <property type="match status" value="1"/>
</dbReference>
<accession>A0AAD9MPD2</accession>
<dbReference type="GO" id="GO:0004930">
    <property type="term" value="F:G protein-coupled receptor activity"/>
    <property type="evidence" value="ECO:0007669"/>
    <property type="project" value="UniProtKB-KW"/>
</dbReference>
<feature type="transmembrane region" description="Helical" evidence="6">
    <location>
        <begin position="106"/>
        <end position="124"/>
    </location>
</feature>
<comment type="subcellular location">
    <subcellularLocation>
        <location evidence="1">Membrane</location>
    </subcellularLocation>
</comment>
<feature type="transmembrane region" description="Helical" evidence="6">
    <location>
        <begin position="190"/>
        <end position="212"/>
    </location>
</feature>
<keyword evidence="3 6" id="KW-1133">Transmembrane helix</keyword>
<proteinExistence type="inferred from homology"/>
<evidence type="ECO:0000259" key="7">
    <source>
        <dbReference type="PROSITE" id="PS50262"/>
    </source>
</evidence>
<comment type="similarity">
    <text evidence="5">Belongs to the G-protein coupled receptor 1 family.</text>
</comment>
<feature type="transmembrane region" description="Helical" evidence="6">
    <location>
        <begin position="61"/>
        <end position="83"/>
    </location>
</feature>
<evidence type="ECO:0000256" key="6">
    <source>
        <dbReference type="SAM" id="Phobius"/>
    </source>
</evidence>
<comment type="caution">
    <text evidence="8">The sequence shown here is derived from an EMBL/GenBank/DDBJ whole genome shotgun (WGS) entry which is preliminary data.</text>
</comment>
<feature type="transmembrane region" description="Helical" evidence="6">
    <location>
        <begin position="252"/>
        <end position="274"/>
    </location>
</feature>
<feature type="transmembrane region" description="Helical" evidence="6">
    <location>
        <begin position="286"/>
        <end position="308"/>
    </location>
</feature>
<evidence type="ECO:0000256" key="5">
    <source>
        <dbReference type="RuleBase" id="RU000688"/>
    </source>
</evidence>
<dbReference type="EMBL" id="JAODUP010001348">
    <property type="protein sequence ID" value="KAK2140455.1"/>
    <property type="molecule type" value="Genomic_DNA"/>
</dbReference>
<keyword evidence="5" id="KW-0675">Receptor</keyword>
<dbReference type="GO" id="GO:0016020">
    <property type="term" value="C:membrane"/>
    <property type="evidence" value="ECO:0007669"/>
    <property type="project" value="UniProtKB-SubCell"/>
</dbReference>
<feature type="transmembrane region" description="Helical" evidence="6">
    <location>
        <begin position="145"/>
        <end position="165"/>
    </location>
</feature>
<keyword evidence="5" id="KW-0297">G-protein coupled receptor</keyword>
<evidence type="ECO:0000313" key="9">
    <source>
        <dbReference type="Proteomes" id="UP001208570"/>
    </source>
</evidence>
<gene>
    <name evidence="8" type="ORF">LSH36_1348g00028</name>
</gene>
<evidence type="ECO:0000313" key="8">
    <source>
        <dbReference type="EMBL" id="KAK2140455.1"/>
    </source>
</evidence>
<reference evidence="8" key="1">
    <citation type="journal article" date="2023" name="Mol. Biol. Evol.">
        <title>Third-Generation Sequencing Reveals the Adaptive Role of the Epigenome in Three Deep-Sea Polychaetes.</title>
        <authorList>
            <person name="Perez M."/>
            <person name="Aroh O."/>
            <person name="Sun Y."/>
            <person name="Lan Y."/>
            <person name="Juniper S.K."/>
            <person name="Young C.R."/>
            <person name="Angers B."/>
            <person name="Qian P.Y."/>
        </authorList>
    </citation>
    <scope>NUCLEOTIDE SEQUENCE</scope>
    <source>
        <strain evidence="8">P08H-3</strain>
    </source>
</reference>
<organism evidence="8 9">
    <name type="scientific">Paralvinella palmiformis</name>
    <dbReference type="NCBI Taxonomy" id="53620"/>
    <lineage>
        <taxon>Eukaryota</taxon>
        <taxon>Metazoa</taxon>
        <taxon>Spiralia</taxon>
        <taxon>Lophotrochozoa</taxon>
        <taxon>Annelida</taxon>
        <taxon>Polychaeta</taxon>
        <taxon>Sedentaria</taxon>
        <taxon>Canalipalpata</taxon>
        <taxon>Terebellida</taxon>
        <taxon>Terebelliformia</taxon>
        <taxon>Alvinellidae</taxon>
        <taxon>Paralvinella</taxon>
    </lineage>
</organism>
<dbReference type="PROSITE" id="PS50262">
    <property type="entry name" value="G_PROTEIN_RECEP_F1_2"/>
    <property type="match status" value="1"/>
</dbReference>
<dbReference type="Gene3D" id="1.20.1070.10">
    <property type="entry name" value="Rhodopsin 7-helix transmembrane proteins"/>
    <property type="match status" value="1"/>
</dbReference>
<sequence>MNVTPLAEPTNATDANDVLLLTSQKLRYVYLVIGALGLLGNVFVVVVIFSGTAMRKQLTNAFIINQSLLDAAVSLFLILTTLLENDGRTFVSTADLAYCKLWLTKMWLWGLLVSSTYNLLAVSVERYLAVVHPFWHRMRLTRGKVFASIAFIWVFGPAYNLAYMVPTSGISRDGGCTLYSFWPDSLTQNAIGVLTITIQFIVPIILLIIFYARMIVVLRMRIRPPPVAAGGAGASGEGGPTMARARRNVIKTLGIVAFCFVFCWIWNQIYFLLFNLGYGRIDFLGVFYHFTVVMVFANCCINPFIYVAKYEQFQKTMRHLLLRERPTADITQHRDTSSFSGNNR</sequence>
<dbReference type="SUPFAM" id="SSF81321">
    <property type="entry name" value="Family A G protein-coupled receptor-like"/>
    <property type="match status" value="1"/>
</dbReference>
<dbReference type="PRINTS" id="PR00237">
    <property type="entry name" value="GPCRRHODOPSN"/>
</dbReference>
<dbReference type="Proteomes" id="UP001208570">
    <property type="component" value="Unassembled WGS sequence"/>
</dbReference>
<protein>
    <recommendedName>
        <fullName evidence="7">G-protein coupled receptors family 1 profile domain-containing protein</fullName>
    </recommendedName>
</protein>
<evidence type="ECO:0000256" key="1">
    <source>
        <dbReference type="ARBA" id="ARBA00004370"/>
    </source>
</evidence>
<feature type="transmembrane region" description="Helical" evidence="6">
    <location>
        <begin position="28"/>
        <end position="49"/>
    </location>
</feature>
<evidence type="ECO:0000256" key="4">
    <source>
        <dbReference type="ARBA" id="ARBA00023136"/>
    </source>
</evidence>
<dbReference type="PANTHER" id="PTHR45698:SF1">
    <property type="entry name" value="TRACE AMINE-ASSOCIATED RECEPTOR 13C-LIKE"/>
    <property type="match status" value="1"/>
</dbReference>
<evidence type="ECO:0000256" key="2">
    <source>
        <dbReference type="ARBA" id="ARBA00022692"/>
    </source>
</evidence>
<feature type="domain" description="G-protein coupled receptors family 1 profile" evidence="7">
    <location>
        <begin position="40"/>
        <end position="306"/>
    </location>
</feature>
<dbReference type="PROSITE" id="PS00237">
    <property type="entry name" value="G_PROTEIN_RECEP_F1_1"/>
    <property type="match status" value="1"/>
</dbReference>
<evidence type="ECO:0000256" key="3">
    <source>
        <dbReference type="ARBA" id="ARBA00022989"/>
    </source>
</evidence>
<dbReference type="AlphaFoldDB" id="A0AAD9MPD2"/>
<name>A0AAD9MPD2_9ANNE</name>
<keyword evidence="4 6" id="KW-0472">Membrane</keyword>